<feature type="domain" description="STAS" evidence="3">
    <location>
        <begin position="1"/>
        <end position="112"/>
    </location>
</feature>
<dbReference type="InterPro" id="IPR002645">
    <property type="entry name" value="STAS_dom"/>
</dbReference>
<dbReference type="PANTHER" id="PTHR33495">
    <property type="entry name" value="ANTI-SIGMA FACTOR ANTAGONIST TM_1081-RELATED-RELATED"/>
    <property type="match status" value="1"/>
</dbReference>
<organism evidence="4 5">
    <name type="scientific">[Clostridium] methylpentosum DSM 5476</name>
    <dbReference type="NCBI Taxonomy" id="537013"/>
    <lineage>
        <taxon>Bacteria</taxon>
        <taxon>Bacillati</taxon>
        <taxon>Bacillota</taxon>
        <taxon>Clostridia</taxon>
        <taxon>Eubacteriales</taxon>
        <taxon>Oscillospiraceae</taxon>
        <taxon>Oscillospiraceae incertae sedis</taxon>
    </lineage>
</organism>
<dbReference type="EMBL" id="ACEC01000115">
    <property type="protein sequence ID" value="EEG29209.1"/>
    <property type="molecule type" value="Genomic_DNA"/>
</dbReference>
<dbReference type="AlphaFoldDB" id="C0EHC2"/>
<evidence type="ECO:0000259" key="3">
    <source>
        <dbReference type="PROSITE" id="PS50801"/>
    </source>
</evidence>
<dbReference type="STRING" id="537013.CLOSTMETH_03322"/>
<dbReference type="SUPFAM" id="SSF52091">
    <property type="entry name" value="SpoIIaa-like"/>
    <property type="match status" value="1"/>
</dbReference>
<evidence type="ECO:0000256" key="1">
    <source>
        <dbReference type="ARBA" id="ARBA00009013"/>
    </source>
</evidence>
<dbReference type="NCBIfam" id="TIGR00377">
    <property type="entry name" value="ant_ant_sig"/>
    <property type="match status" value="1"/>
</dbReference>
<keyword evidence="5" id="KW-1185">Reference proteome</keyword>
<comment type="caution">
    <text evidence="4">The sequence shown here is derived from an EMBL/GenBank/DDBJ whole genome shotgun (WGS) entry which is preliminary data.</text>
</comment>
<dbReference type="Proteomes" id="UP000003340">
    <property type="component" value="Unassembled WGS sequence"/>
</dbReference>
<dbReference type="PROSITE" id="PS50801">
    <property type="entry name" value="STAS"/>
    <property type="match status" value="1"/>
</dbReference>
<reference evidence="4 5" key="1">
    <citation type="submission" date="2009-01" db="EMBL/GenBank/DDBJ databases">
        <authorList>
            <person name="Fulton L."/>
            <person name="Clifton S."/>
            <person name="Fulton B."/>
            <person name="Xu J."/>
            <person name="Minx P."/>
            <person name="Pepin K.H."/>
            <person name="Johnson M."/>
            <person name="Bhonagiri V."/>
            <person name="Nash W.E."/>
            <person name="Mardis E.R."/>
            <person name="Wilson R.K."/>
        </authorList>
    </citation>
    <scope>NUCLEOTIDE SEQUENCE [LARGE SCALE GENOMIC DNA]</scope>
    <source>
        <strain evidence="4 5">DSM 5476</strain>
    </source>
</reference>
<dbReference type="Gene3D" id="3.30.750.24">
    <property type="entry name" value="STAS domain"/>
    <property type="match status" value="1"/>
</dbReference>
<name>C0EHC2_9FIRM</name>
<comment type="similarity">
    <text evidence="1 2">Belongs to the anti-sigma-factor antagonist family.</text>
</comment>
<reference evidence="4 5" key="2">
    <citation type="submission" date="2009-02" db="EMBL/GenBank/DDBJ databases">
        <title>Draft genome sequence of Clostridium methylpentosum (DSM 5476).</title>
        <authorList>
            <person name="Sudarsanam P."/>
            <person name="Ley R."/>
            <person name="Guruge J."/>
            <person name="Turnbaugh P.J."/>
            <person name="Mahowald M."/>
            <person name="Liep D."/>
            <person name="Gordon J."/>
        </authorList>
    </citation>
    <scope>NUCLEOTIDE SEQUENCE [LARGE SCALE GENOMIC DNA]</scope>
    <source>
        <strain evidence="4 5">DSM 5476</strain>
    </source>
</reference>
<accession>C0EHC2</accession>
<proteinExistence type="inferred from homology"/>
<sequence length="112" mass="12275">MNVKTDLKDGVLTAYIMGEIDHHTAKDIREEIDHVAESALPTLLILDFTDVTFMDSSGIGLVMGRYKLMKEIGGETRVTNPSPHINKVMRLAGLDRLAVIGKSNSKGGKHND</sequence>
<dbReference type="GO" id="GO:0043856">
    <property type="term" value="F:anti-sigma factor antagonist activity"/>
    <property type="evidence" value="ECO:0007669"/>
    <property type="project" value="InterPro"/>
</dbReference>
<dbReference type="InterPro" id="IPR036513">
    <property type="entry name" value="STAS_dom_sf"/>
</dbReference>
<dbReference type="PANTHER" id="PTHR33495:SF2">
    <property type="entry name" value="ANTI-SIGMA FACTOR ANTAGONIST TM_1081-RELATED"/>
    <property type="match status" value="1"/>
</dbReference>
<evidence type="ECO:0000256" key="2">
    <source>
        <dbReference type="RuleBase" id="RU003749"/>
    </source>
</evidence>
<dbReference type="HOGENOM" id="CLU_115403_7_0_9"/>
<dbReference type="CDD" id="cd07043">
    <property type="entry name" value="STAS_anti-anti-sigma_factors"/>
    <property type="match status" value="1"/>
</dbReference>
<dbReference type="Pfam" id="PF01740">
    <property type="entry name" value="STAS"/>
    <property type="match status" value="1"/>
</dbReference>
<dbReference type="eggNOG" id="COG1366">
    <property type="taxonomic scope" value="Bacteria"/>
</dbReference>
<protein>
    <recommendedName>
        <fullName evidence="2">Anti-sigma factor antagonist</fullName>
    </recommendedName>
</protein>
<evidence type="ECO:0000313" key="4">
    <source>
        <dbReference type="EMBL" id="EEG29209.1"/>
    </source>
</evidence>
<evidence type="ECO:0000313" key="5">
    <source>
        <dbReference type="Proteomes" id="UP000003340"/>
    </source>
</evidence>
<gene>
    <name evidence="4" type="ORF">CLOSTMETH_03322</name>
</gene>
<dbReference type="InterPro" id="IPR003658">
    <property type="entry name" value="Anti-sigma_ant"/>
</dbReference>